<gene>
    <name evidence="2" type="ORF">L9X51_16575</name>
</gene>
<feature type="domain" description="PKD/Chitinase" evidence="1">
    <location>
        <begin position="422"/>
        <end position="504"/>
    </location>
</feature>
<dbReference type="InterPro" id="IPR013783">
    <property type="entry name" value="Ig-like_fold"/>
</dbReference>
<sequence>MERPTSYRNSIVLVFIFLCLALWGCDDNSRVSRPAEKTIRVNLTQPSSPVHSNVPVHLHADITNADSIIWTQTSGTPATLADATTENPVFTAPIVTSRETLSFELQMRAGTKTSTFPVNLDVIPDDLAVDAGKDQLVNEGDTVTLSASARSAPSTTVSYAWTQLRGYTVALTDADTANPSFTATIPIQSGVFNGNLLFEVTVTESGTARTTTDQVAINVRPPTPPPASAQTALSVNAGLDRVVRINHLVHLHAVASGGLTSSAGASGYGYSWVQTSGPSTTLNNATSANPDFTPTTDGRYVFIVTVNDDNSAQETDSVIVDVSSGPQIKLKGDRSVMADQTVSLHPVITGGSGSYTYEWQADKPISYATGSKTDANPTISYKPTSTETVTMTLQVTDSSVSPPLLAKATEKITFTVAPRVTSVDAGADKTVQAGDRVSLHALATPATGVAYQWQAPSGVTLVNETTANPAFTAPSAEGNYTFTVTASTTANNVTDTVSITVQEPLSTNAGVDKTVNEGDAIYLHGGGAHGSGTYTYAWSVLSPVTGGGTFDDATIANAKFNPAKAGLEYTLQLSVTDSGTNTTVSDTVEITVLAKLTVDAGSDRTVAPNAAVTLHATTNLPGASFAWSENPVTSIAINNYTTDNAGFTAPTHESQYTFD</sequence>
<proteinExistence type="predicted"/>
<feature type="non-terminal residue" evidence="2">
    <location>
        <position position="659"/>
    </location>
</feature>
<dbReference type="Pfam" id="PF22352">
    <property type="entry name" value="K319L-like_PKD"/>
    <property type="match status" value="4"/>
</dbReference>
<evidence type="ECO:0000313" key="2">
    <source>
        <dbReference type="EMBL" id="MDE1348023.1"/>
    </source>
</evidence>
<organism evidence="2 3">
    <name type="scientific">Vibrio aestuarianus</name>
    <dbReference type="NCBI Taxonomy" id="28171"/>
    <lineage>
        <taxon>Bacteria</taxon>
        <taxon>Pseudomonadati</taxon>
        <taxon>Pseudomonadota</taxon>
        <taxon>Gammaproteobacteria</taxon>
        <taxon>Vibrionales</taxon>
        <taxon>Vibrionaceae</taxon>
        <taxon>Vibrio</taxon>
    </lineage>
</organism>
<dbReference type="SMART" id="SM00089">
    <property type="entry name" value="PKD"/>
    <property type="match status" value="2"/>
</dbReference>
<name>A0A9X4FBH3_9VIBR</name>
<feature type="domain" description="PKD/Chitinase" evidence="1">
    <location>
        <begin position="234"/>
        <end position="323"/>
    </location>
</feature>
<comment type="caution">
    <text evidence="2">The sequence shown here is derived from an EMBL/GenBank/DDBJ whole genome shotgun (WGS) entry which is preliminary data.</text>
</comment>
<dbReference type="Gene3D" id="2.60.40.3010">
    <property type="match status" value="1"/>
</dbReference>
<reference evidence="2" key="1">
    <citation type="submission" date="2022-02" db="EMBL/GenBank/DDBJ databases">
        <title>Emergence and expansion in Europe of a Vibrio aestuarianus clonal complex pathogenic for oysters.</title>
        <authorList>
            <person name="Mesnil A."/>
            <person name="Travers M.-A."/>
        </authorList>
    </citation>
    <scope>NUCLEOTIDE SEQUENCE</scope>
    <source>
        <strain evidence="2">19_064_15T1</strain>
    </source>
</reference>
<dbReference type="EMBL" id="JAKNAX010000069">
    <property type="protein sequence ID" value="MDE1348023.1"/>
    <property type="molecule type" value="Genomic_DNA"/>
</dbReference>
<dbReference type="AlphaFoldDB" id="A0A9X4FBH3"/>
<protein>
    <recommendedName>
        <fullName evidence="1">PKD/Chitinase domain-containing protein</fullName>
    </recommendedName>
</protein>
<dbReference type="SUPFAM" id="SSF49299">
    <property type="entry name" value="PKD domain"/>
    <property type="match status" value="1"/>
</dbReference>
<evidence type="ECO:0000313" key="3">
    <source>
        <dbReference type="Proteomes" id="UP001140978"/>
    </source>
</evidence>
<dbReference type="Proteomes" id="UP001140978">
    <property type="component" value="Unassembled WGS sequence"/>
</dbReference>
<dbReference type="Gene3D" id="2.60.40.10">
    <property type="entry name" value="Immunoglobulins"/>
    <property type="match status" value="4"/>
</dbReference>
<dbReference type="InterPro" id="IPR035986">
    <property type="entry name" value="PKD_dom_sf"/>
</dbReference>
<evidence type="ECO:0000259" key="1">
    <source>
        <dbReference type="SMART" id="SM00089"/>
    </source>
</evidence>
<accession>A0A9X4FBH3</accession>
<dbReference type="InterPro" id="IPR022409">
    <property type="entry name" value="PKD/Chitinase_dom"/>
</dbReference>
<dbReference type="RefSeq" id="WP_421692450.1">
    <property type="nucleotide sequence ID" value="NZ_JAKNAX010000069.1"/>
</dbReference>